<feature type="domain" description="DUF6533" evidence="3">
    <location>
        <begin position="53"/>
        <end position="95"/>
    </location>
</feature>
<organism evidence="4 5">
    <name type="scientific">Coprinellus micaceus</name>
    <name type="common">Glistening ink-cap mushroom</name>
    <name type="synonym">Coprinus micaceus</name>
    <dbReference type="NCBI Taxonomy" id="71717"/>
    <lineage>
        <taxon>Eukaryota</taxon>
        <taxon>Fungi</taxon>
        <taxon>Dikarya</taxon>
        <taxon>Basidiomycota</taxon>
        <taxon>Agaricomycotina</taxon>
        <taxon>Agaricomycetes</taxon>
        <taxon>Agaricomycetidae</taxon>
        <taxon>Agaricales</taxon>
        <taxon>Agaricineae</taxon>
        <taxon>Psathyrellaceae</taxon>
        <taxon>Coprinellus</taxon>
    </lineage>
</organism>
<feature type="region of interest" description="Disordered" evidence="1">
    <location>
        <begin position="315"/>
        <end position="364"/>
    </location>
</feature>
<sequence>MPDLAFPRTDGSPAPCTGFPGEMALSAEQIQAIADAVASWRLQELGADTDFKIVAFYCFYFYYIVTTLDEEVSVILPQRWNRGKTLYMIIRYGLLVVISLQLSRDYKNYFSISPGGCKALYFLHDVIYRVVVFICNFSLALCLSALLRAKFIYCVAIVFLSCILSAMISSAQPISALDVELGYPCYAPSADEWAEHTPGFLYTGRDIRAYLNLVFTTLLALLGVVAFVLRYRGQGGGLVRVITRDGGMHYLFQLALKLSSAILLTPKLVPPSSLHSSPAYFATQVVIPVLAQRLLINMRKVDYLGSEPVASKLLFAPPTPGSEDDLDSDLSSIEMASDPSPISPRRGSGDTSEMREATKTGSRV</sequence>
<keyword evidence="2" id="KW-0812">Transmembrane</keyword>
<proteinExistence type="predicted"/>
<name>A0A4Y7SJC8_COPMI</name>
<dbReference type="EMBL" id="QPFP01000103">
    <property type="protein sequence ID" value="TEB21768.1"/>
    <property type="molecule type" value="Genomic_DNA"/>
</dbReference>
<dbReference type="Pfam" id="PF20151">
    <property type="entry name" value="DUF6533"/>
    <property type="match status" value="1"/>
</dbReference>
<feature type="transmembrane region" description="Helical" evidence="2">
    <location>
        <begin position="85"/>
        <end position="103"/>
    </location>
</feature>
<keyword evidence="2" id="KW-0472">Membrane</keyword>
<dbReference type="Proteomes" id="UP000298030">
    <property type="component" value="Unassembled WGS sequence"/>
</dbReference>
<feature type="transmembrane region" description="Helical" evidence="2">
    <location>
        <begin position="126"/>
        <end position="146"/>
    </location>
</feature>
<evidence type="ECO:0000256" key="1">
    <source>
        <dbReference type="SAM" id="MobiDB-lite"/>
    </source>
</evidence>
<evidence type="ECO:0000256" key="2">
    <source>
        <dbReference type="SAM" id="Phobius"/>
    </source>
</evidence>
<protein>
    <recommendedName>
        <fullName evidence="3">DUF6533 domain-containing protein</fullName>
    </recommendedName>
</protein>
<keyword evidence="2" id="KW-1133">Transmembrane helix</keyword>
<keyword evidence="5" id="KW-1185">Reference proteome</keyword>
<reference evidence="4 5" key="1">
    <citation type="journal article" date="2019" name="Nat. Ecol. Evol.">
        <title>Megaphylogeny resolves global patterns of mushroom evolution.</title>
        <authorList>
            <person name="Varga T."/>
            <person name="Krizsan K."/>
            <person name="Foldi C."/>
            <person name="Dima B."/>
            <person name="Sanchez-Garcia M."/>
            <person name="Sanchez-Ramirez S."/>
            <person name="Szollosi G.J."/>
            <person name="Szarkandi J.G."/>
            <person name="Papp V."/>
            <person name="Albert L."/>
            <person name="Andreopoulos W."/>
            <person name="Angelini C."/>
            <person name="Antonin V."/>
            <person name="Barry K.W."/>
            <person name="Bougher N.L."/>
            <person name="Buchanan P."/>
            <person name="Buyck B."/>
            <person name="Bense V."/>
            <person name="Catcheside P."/>
            <person name="Chovatia M."/>
            <person name="Cooper J."/>
            <person name="Damon W."/>
            <person name="Desjardin D."/>
            <person name="Finy P."/>
            <person name="Geml J."/>
            <person name="Haridas S."/>
            <person name="Hughes K."/>
            <person name="Justo A."/>
            <person name="Karasinski D."/>
            <person name="Kautmanova I."/>
            <person name="Kiss B."/>
            <person name="Kocsube S."/>
            <person name="Kotiranta H."/>
            <person name="LaButti K.M."/>
            <person name="Lechner B.E."/>
            <person name="Liimatainen K."/>
            <person name="Lipzen A."/>
            <person name="Lukacs Z."/>
            <person name="Mihaltcheva S."/>
            <person name="Morgado L.N."/>
            <person name="Niskanen T."/>
            <person name="Noordeloos M.E."/>
            <person name="Ohm R.A."/>
            <person name="Ortiz-Santana B."/>
            <person name="Ovrebo C."/>
            <person name="Racz N."/>
            <person name="Riley R."/>
            <person name="Savchenko A."/>
            <person name="Shiryaev A."/>
            <person name="Soop K."/>
            <person name="Spirin V."/>
            <person name="Szebenyi C."/>
            <person name="Tomsovsky M."/>
            <person name="Tulloss R.E."/>
            <person name="Uehling J."/>
            <person name="Grigoriev I.V."/>
            <person name="Vagvolgyi C."/>
            <person name="Papp T."/>
            <person name="Martin F.M."/>
            <person name="Miettinen O."/>
            <person name="Hibbett D.S."/>
            <person name="Nagy L.G."/>
        </authorList>
    </citation>
    <scope>NUCLEOTIDE SEQUENCE [LARGE SCALE GENOMIC DNA]</scope>
    <source>
        <strain evidence="4 5">FP101781</strain>
    </source>
</reference>
<evidence type="ECO:0000259" key="3">
    <source>
        <dbReference type="Pfam" id="PF20151"/>
    </source>
</evidence>
<dbReference type="InterPro" id="IPR045340">
    <property type="entry name" value="DUF6533"/>
</dbReference>
<gene>
    <name evidence="4" type="ORF">FA13DRAFT_1741591</name>
</gene>
<feature type="transmembrane region" description="Helical" evidence="2">
    <location>
        <begin position="151"/>
        <end position="171"/>
    </location>
</feature>
<evidence type="ECO:0000313" key="4">
    <source>
        <dbReference type="EMBL" id="TEB21768.1"/>
    </source>
</evidence>
<evidence type="ECO:0000313" key="5">
    <source>
        <dbReference type="Proteomes" id="UP000298030"/>
    </source>
</evidence>
<comment type="caution">
    <text evidence="4">The sequence shown here is derived from an EMBL/GenBank/DDBJ whole genome shotgun (WGS) entry which is preliminary data.</text>
</comment>
<feature type="transmembrane region" description="Helical" evidence="2">
    <location>
        <begin position="209"/>
        <end position="229"/>
    </location>
</feature>
<dbReference type="AlphaFoldDB" id="A0A4Y7SJC8"/>
<accession>A0A4Y7SJC8</accession>